<keyword evidence="3" id="KW-0770">Synapse</keyword>
<reference evidence="9" key="1">
    <citation type="submission" date="2025-08" db="UniProtKB">
        <authorList>
            <consortium name="RefSeq"/>
        </authorList>
    </citation>
    <scope>IDENTIFICATION</scope>
    <source>
        <tissue evidence="9">Whole larvae</tissue>
    </source>
</reference>
<protein>
    <submittedName>
        <fullName evidence="9">GTPase-activating protein skywalker isoform X1</fullName>
    </submittedName>
</protein>
<comment type="subcellular location">
    <subcellularLocation>
        <location evidence="1">Cytoplasmic vesicle membrane</location>
    </subcellularLocation>
    <subcellularLocation>
        <location evidence="2">Endomembrane system</location>
        <topology evidence="2">Peripheral membrane protein</topology>
    </subcellularLocation>
    <subcellularLocation>
        <location evidence="6">Synapse</location>
    </subcellularLocation>
</comment>
<keyword evidence="4" id="KW-0472">Membrane</keyword>
<dbReference type="InterPro" id="IPR006571">
    <property type="entry name" value="TLDc_dom"/>
</dbReference>
<sequence>MGRNRVTRSNKQSKCDSVRAYYRIFRRLASLRRRTAVPPAHAHGKHVLRVTAMYIEPAAFRASSAESLAVSETPTAVWIQCLPSPLFAGKKAPLKTYEEVQPLLQQGRKRDLKILIRENSWPINSAVRASLWPALCKQHQHGKSMLDGFYWDMVTQVFGTVELPDKPIMLPPFVEATHCLGYHLTRKGRAVADRVVSVLGYACPDITYSPSLYPITAALLHFMPEEECYHCMASLVASKEKMFITQTKLLNEVTWKTVMQIAKKHAKSAAQHLSRLSGAIGPERIYADWQWWILAALPFPHLVRVLDCFFHEGIKVFYRVALAILILFHKHSTNQNSEWYAEATKNGVDHAVDKFCRNMPASPTKLLRTAFSIRALSSQYISRVFIKTEMTLKSKQVITGSRLVRSRSSDNLPTSQSQVNIQMMSHTLTIREGSHSPGPRALSMGVYPIQAIKSQILDQSDLFTLWSWLPVRITMYQPVLLYTTEEHGCSLTTFYVRVEHHEPTLLMIKTCNNEVFGAYCSTRWFERNQKDERGNRQAYFGTGETFLFSLYPERAKYPWVGCSANADGKAEERVAHGSELFMAADSKMITIGGGDGQAIWMDENIRFGKTDRCSTFNNPPLCPSGDFEIRVLEVYGFSGA</sequence>
<feature type="domain" description="TLDc" evidence="7">
    <location>
        <begin position="455"/>
        <end position="638"/>
    </location>
</feature>
<name>A0ABM3N2X4_GALME</name>
<evidence type="ECO:0000313" key="9">
    <source>
        <dbReference type="RefSeq" id="XP_052757933.1"/>
    </source>
</evidence>
<evidence type="ECO:0000256" key="1">
    <source>
        <dbReference type="ARBA" id="ARBA00004156"/>
    </source>
</evidence>
<dbReference type="Proteomes" id="UP001652740">
    <property type="component" value="Unplaced"/>
</dbReference>
<dbReference type="PANTHER" id="PTHR23354">
    <property type="entry name" value="NUCLEOLAR PROTEIN 7/ESTROGEN RECEPTOR COACTIVATOR-RELATED"/>
    <property type="match status" value="1"/>
</dbReference>
<evidence type="ECO:0000256" key="6">
    <source>
        <dbReference type="ARBA" id="ARBA00034103"/>
    </source>
</evidence>
<dbReference type="SMART" id="SM00164">
    <property type="entry name" value="TBC"/>
    <property type="match status" value="1"/>
</dbReference>
<dbReference type="InterPro" id="IPR000195">
    <property type="entry name" value="Rab-GAP-TBC_dom"/>
</dbReference>
<keyword evidence="8" id="KW-1185">Reference proteome</keyword>
<evidence type="ECO:0000256" key="5">
    <source>
        <dbReference type="ARBA" id="ARBA00023329"/>
    </source>
</evidence>
<dbReference type="SMART" id="SM00584">
    <property type="entry name" value="TLDc"/>
    <property type="match status" value="1"/>
</dbReference>
<proteinExistence type="predicted"/>
<organism evidence="8 9">
    <name type="scientific">Galleria mellonella</name>
    <name type="common">Greater wax moth</name>
    <dbReference type="NCBI Taxonomy" id="7137"/>
    <lineage>
        <taxon>Eukaryota</taxon>
        <taxon>Metazoa</taxon>
        <taxon>Ecdysozoa</taxon>
        <taxon>Arthropoda</taxon>
        <taxon>Hexapoda</taxon>
        <taxon>Insecta</taxon>
        <taxon>Pterygota</taxon>
        <taxon>Neoptera</taxon>
        <taxon>Endopterygota</taxon>
        <taxon>Lepidoptera</taxon>
        <taxon>Glossata</taxon>
        <taxon>Ditrysia</taxon>
        <taxon>Pyraloidea</taxon>
        <taxon>Pyralidae</taxon>
        <taxon>Galleriinae</taxon>
        <taxon>Galleria</taxon>
    </lineage>
</organism>
<keyword evidence="5" id="KW-0968">Cytoplasmic vesicle</keyword>
<dbReference type="PROSITE" id="PS51886">
    <property type="entry name" value="TLDC"/>
    <property type="match status" value="1"/>
</dbReference>
<dbReference type="Pfam" id="PF07534">
    <property type="entry name" value="TLD"/>
    <property type="match status" value="1"/>
</dbReference>
<evidence type="ECO:0000313" key="8">
    <source>
        <dbReference type="Proteomes" id="UP001652740"/>
    </source>
</evidence>
<accession>A0ABM3N2X4</accession>
<dbReference type="GeneID" id="113517007"/>
<dbReference type="Pfam" id="PF00566">
    <property type="entry name" value="RabGAP-TBC"/>
    <property type="match status" value="1"/>
</dbReference>
<dbReference type="RefSeq" id="XP_052757933.1">
    <property type="nucleotide sequence ID" value="XM_052901973.1"/>
</dbReference>
<dbReference type="PANTHER" id="PTHR23354:SF122">
    <property type="entry name" value="GTPASE-ACTIVATING PROTEIN SKYWALKER"/>
    <property type="match status" value="1"/>
</dbReference>
<evidence type="ECO:0000259" key="7">
    <source>
        <dbReference type="PROSITE" id="PS51886"/>
    </source>
</evidence>
<evidence type="ECO:0000256" key="3">
    <source>
        <dbReference type="ARBA" id="ARBA00023018"/>
    </source>
</evidence>
<dbReference type="InterPro" id="IPR035969">
    <property type="entry name" value="Rab-GAP_TBC_sf"/>
</dbReference>
<evidence type="ECO:0000256" key="4">
    <source>
        <dbReference type="ARBA" id="ARBA00023136"/>
    </source>
</evidence>
<dbReference type="Gene3D" id="1.10.472.80">
    <property type="entry name" value="Ypt/Rab-GAP domain of gyp1p, domain 3"/>
    <property type="match status" value="1"/>
</dbReference>
<dbReference type="SUPFAM" id="SSF47923">
    <property type="entry name" value="Ypt/Rab-GAP domain of gyp1p"/>
    <property type="match status" value="1"/>
</dbReference>
<gene>
    <name evidence="9" type="primary">LOC113517007</name>
</gene>
<evidence type="ECO:0000256" key="2">
    <source>
        <dbReference type="ARBA" id="ARBA00004184"/>
    </source>
</evidence>